<dbReference type="InterPro" id="IPR000169">
    <property type="entry name" value="Pept_cys_AS"/>
</dbReference>
<dbReference type="PANTHER" id="PTHR10183">
    <property type="entry name" value="CALPAIN"/>
    <property type="match status" value="1"/>
</dbReference>
<accession>X6PF56</accession>
<dbReference type="Proteomes" id="UP000023152">
    <property type="component" value="Unassembled WGS sequence"/>
</dbReference>
<organism evidence="8 9">
    <name type="scientific">Reticulomyxa filosa</name>
    <dbReference type="NCBI Taxonomy" id="46433"/>
    <lineage>
        <taxon>Eukaryota</taxon>
        <taxon>Sar</taxon>
        <taxon>Rhizaria</taxon>
        <taxon>Retaria</taxon>
        <taxon>Foraminifera</taxon>
        <taxon>Monothalamids</taxon>
        <taxon>Reticulomyxidae</taxon>
        <taxon>Reticulomyxa</taxon>
    </lineage>
</organism>
<dbReference type="PRINTS" id="PR00704">
    <property type="entry name" value="CALPAIN"/>
</dbReference>
<evidence type="ECO:0000313" key="8">
    <source>
        <dbReference type="EMBL" id="ETO36307.1"/>
    </source>
</evidence>
<reference evidence="8 9" key="1">
    <citation type="journal article" date="2013" name="Curr. Biol.">
        <title>The Genome of the Foraminiferan Reticulomyxa filosa.</title>
        <authorList>
            <person name="Glockner G."/>
            <person name="Hulsmann N."/>
            <person name="Schleicher M."/>
            <person name="Noegel A.A."/>
            <person name="Eichinger L."/>
            <person name="Gallinger C."/>
            <person name="Pawlowski J."/>
            <person name="Sierra R."/>
            <person name="Euteneuer U."/>
            <person name="Pillet L."/>
            <person name="Moustafa A."/>
            <person name="Platzer M."/>
            <person name="Groth M."/>
            <person name="Szafranski K."/>
            <person name="Schliwa M."/>
        </authorList>
    </citation>
    <scope>NUCLEOTIDE SEQUENCE [LARGE SCALE GENOMIC DNA]</scope>
</reference>
<dbReference type="OrthoDB" id="6745900at2759"/>
<dbReference type="Pfam" id="PF00648">
    <property type="entry name" value="Peptidase_C2"/>
    <property type="match status" value="1"/>
</dbReference>
<feature type="active site" evidence="5 6">
    <location>
        <position position="156"/>
    </location>
</feature>
<keyword evidence="4 6" id="KW-0788">Thiol protease</keyword>
<gene>
    <name evidence="8" type="ORF">RFI_00758</name>
</gene>
<feature type="active site" evidence="5 6">
    <location>
        <position position="319"/>
    </location>
</feature>
<keyword evidence="9" id="KW-1185">Reference proteome</keyword>
<protein>
    <recommendedName>
        <fullName evidence="7">Calpain catalytic domain-containing protein</fullName>
    </recommendedName>
</protein>
<dbReference type="PROSITE" id="PS00139">
    <property type="entry name" value="THIOL_PROTEASE_CYS"/>
    <property type="match status" value="1"/>
</dbReference>
<keyword evidence="2 6" id="KW-0645">Protease</keyword>
<dbReference type="SMART" id="SM00230">
    <property type="entry name" value="CysPc"/>
    <property type="match status" value="1"/>
</dbReference>
<proteinExistence type="inferred from homology"/>
<dbReference type="InterPro" id="IPR038765">
    <property type="entry name" value="Papain-like_cys_pep_sf"/>
</dbReference>
<dbReference type="InterPro" id="IPR022684">
    <property type="entry name" value="Calpain_cysteine_protease"/>
</dbReference>
<feature type="domain" description="Calpain catalytic" evidence="7">
    <location>
        <begin position="96"/>
        <end position="409"/>
    </location>
</feature>
<keyword evidence="3 6" id="KW-0378">Hydrolase</keyword>
<name>X6PF56_RETFI</name>
<evidence type="ECO:0000256" key="6">
    <source>
        <dbReference type="PROSITE-ProRule" id="PRU00239"/>
    </source>
</evidence>
<evidence type="ECO:0000256" key="2">
    <source>
        <dbReference type="ARBA" id="ARBA00022670"/>
    </source>
</evidence>
<dbReference type="SUPFAM" id="SSF54001">
    <property type="entry name" value="Cysteine proteinases"/>
    <property type="match status" value="1"/>
</dbReference>
<comment type="similarity">
    <text evidence="1">Belongs to the peptidase C2 family.</text>
</comment>
<evidence type="ECO:0000256" key="1">
    <source>
        <dbReference type="ARBA" id="ARBA00007623"/>
    </source>
</evidence>
<evidence type="ECO:0000313" key="9">
    <source>
        <dbReference type="Proteomes" id="UP000023152"/>
    </source>
</evidence>
<dbReference type="OMA" id="WISWEDF"/>
<sequence length="549" mass="62484">MQWTTADVHPAILETALAMNHNRLRRYFFLCIKKGMACDSNKKIKESAKKKMIINKYITQTSERIRNEYDLLKKAGINLNSDLQTIRTQLTTNGLKFVDEDFYPSAQSLYVEGDKSAKVVEEQAMWRRAADFCLKPVIFKDGINPSDVQQGRLGNCWFCCSLASMAERPNLIEKLFVSDQTSKEGCYEVRFCHNGLWKVVLLDDFIPCRPFSGPLYTKTEEDELWVALLEKAYAKIYGCYERLIAGNPYYSLPDLTGCPAHIFDLHNVINSSSSSFPEETNGLWEKLLEWNRTEDNLMSAACDETSKSAPEEAGLMVDHSYTILDAKQGLDPVVRLLCMRNPWGHGEWKGDWSDFSPLWTQVILSFFLSLQTKAKEVFKPSLNPDDGAFWISWEDFLDYFSSITVCYCRRDWVEARIGADLSFDFEKNELTAPLDEREQDAPTNLDLCVFVFRETDGGREPVGFLGMENARHSFESFGSDSRHYPDSLEEGSYLLIPFTSGRHWNSKSGNTRGVALSAHCHSTGSRLGMKIAGALGRAEIDEVYLFIEN</sequence>
<dbReference type="GO" id="GO:0004198">
    <property type="term" value="F:calcium-dependent cysteine-type endopeptidase activity"/>
    <property type="evidence" value="ECO:0007669"/>
    <property type="project" value="InterPro"/>
</dbReference>
<dbReference type="PANTHER" id="PTHR10183:SF379">
    <property type="entry name" value="CALPAIN-5"/>
    <property type="match status" value="1"/>
</dbReference>
<dbReference type="Gene3D" id="3.90.70.10">
    <property type="entry name" value="Cysteine proteinases"/>
    <property type="match status" value="1"/>
</dbReference>
<evidence type="ECO:0000256" key="3">
    <source>
        <dbReference type="ARBA" id="ARBA00022801"/>
    </source>
</evidence>
<dbReference type="InterPro" id="IPR001300">
    <property type="entry name" value="Peptidase_C2_calpain_cat"/>
</dbReference>
<dbReference type="EMBL" id="ASPP01000809">
    <property type="protein sequence ID" value="ETO36307.1"/>
    <property type="molecule type" value="Genomic_DNA"/>
</dbReference>
<dbReference type="AlphaFoldDB" id="X6PF56"/>
<evidence type="ECO:0000259" key="7">
    <source>
        <dbReference type="PROSITE" id="PS50203"/>
    </source>
</evidence>
<feature type="active site" evidence="5 6">
    <location>
        <position position="341"/>
    </location>
</feature>
<dbReference type="CDD" id="cd00044">
    <property type="entry name" value="CysPc"/>
    <property type="match status" value="1"/>
</dbReference>
<dbReference type="PROSITE" id="PS50203">
    <property type="entry name" value="CALPAIN_CAT"/>
    <property type="match status" value="1"/>
</dbReference>
<comment type="caution">
    <text evidence="8">The sequence shown here is derived from an EMBL/GenBank/DDBJ whole genome shotgun (WGS) entry which is preliminary data.</text>
</comment>
<evidence type="ECO:0000256" key="4">
    <source>
        <dbReference type="ARBA" id="ARBA00022807"/>
    </source>
</evidence>
<dbReference type="GO" id="GO:0006508">
    <property type="term" value="P:proteolysis"/>
    <property type="evidence" value="ECO:0007669"/>
    <property type="project" value="UniProtKB-KW"/>
</dbReference>
<evidence type="ECO:0000256" key="5">
    <source>
        <dbReference type="PIRSR" id="PIRSR622684-1"/>
    </source>
</evidence>